<evidence type="ECO:0000313" key="2">
    <source>
        <dbReference type="Proteomes" id="UP000591537"/>
    </source>
</evidence>
<evidence type="ECO:0000313" key="1">
    <source>
        <dbReference type="EMBL" id="MBB6081088.1"/>
    </source>
</evidence>
<protein>
    <submittedName>
        <fullName evidence="1">Uncharacterized protein</fullName>
    </submittedName>
</protein>
<keyword evidence="2" id="KW-1185">Reference proteome</keyword>
<dbReference type="AlphaFoldDB" id="A0A7W9TJL7"/>
<sequence>MSETITEDLRSFVSFALAMKPEIRFQRQQDDVGPALTMTISAEESESAGEAENEAWYASLEPLMEKYQPLRPILQSVIDSKESITTCTPITSFKPGMEYRLVRISQTQFEVAQEVASKLDLIQVLREGGYSAEAGQEFDRLQDYLAEKRQLLIGDFKGIKFSDAVATYGADRLASADADCSGAVIFVLAEAFICL</sequence>
<gene>
    <name evidence="1" type="ORF">HNR57_007039</name>
</gene>
<dbReference type="EMBL" id="JACHGV010000015">
    <property type="protein sequence ID" value="MBB6081088.1"/>
    <property type="molecule type" value="Genomic_DNA"/>
</dbReference>
<organism evidence="1 2">
    <name type="scientific">Streptomyces paradoxus</name>
    <dbReference type="NCBI Taxonomy" id="66375"/>
    <lineage>
        <taxon>Bacteria</taxon>
        <taxon>Bacillati</taxon>
        <taxon>Actinomycetota</taxon>
        <taxon>Actinomycetes</taxon>
        <taxon>Kitasatosporales</taxon>
        <taxon>Streptomycetaceae</taxon>
        <taxon>Streptomyces</taxon>
    </lineage>
</organism>
<accession>A0A7W9TJL7</accession>
<proteinExistence type="predicted"/>
<reference evidence="1 2" key="1">
    <citation type="submission" date="2020-08" db="EMBL/GenBank/DDBJ databases">
        <title>Genomic Encyclopedia of Type Strains, Phase IV (KMG-IV): sequencing the most valuable type-strain genomes for metagenomic binning, comparative biology and taxonomic classification.</title>
        <authorList>
            <person name="Goeker M."/>
        </authorList>
    </citation>
    <scope>NUCLEOTIDE SEQUENCE [LARGE SCALE GENOMIC DNA]</scope>
    <source>
        <strain evidence="1 2">DSM 43350</strain>
    </source>
</reference>
<dbReference type="Proteomes" id="UP000591537">
    <property type="component" value="Unassembled WGS sequence"/>
</dbReference>
<dbReference type="RefSeq" id="WP_184566540.1">
    <property type="nucleotide sequence ID" value="NZ_BAAARS010000012.1"/>
</dbReference>
<comment type="caution">
    <text evidence="1">The sequence shown here is derived from an EMBL/GenBank/DDBJ whole genome shotgun (WGS) entry which is preliminary data.</text>
</comment>
<name>A0A7W9TJL7_9ACTN</name>